<dbReference type="KEGG" id="step:IC006_0337"/>
<accession>A0A510DZZ2</accession>
<reference evidence="2 3" key="2">
    <citation type="journal article" date="2020" name="Int. J. Syst. Evol. Microbiol.">
        <title>Sulfuracidifex tepidarius gen. nov., sp. nov. and transfer of Sulfolobus metallicus Huber and Stetter 1992 to the genus Sulfuracidifex as Sulfuracidifex metallicus comb. nov.</title>
        <authorList>
            <person name="Itoh T."/>
            <person name="Miura T."/>
            <person name="Sakai H.D."/>
            <person name="Kato S."/>
            <person name="Ohkuma M."/>
            <person name="Takashina T."/>
        </authorList>
    </citation>
    <scope>NUCLEOTIDE SEQUENCE</scope>
    <source>
        <strain evidence="1 3">IC-006</strain>
        <strain evidence="2">IC-007</strain>
    </source>
</reference>
<evidence type="ECO:0000313" key="4">
    <source>
        <dbReference type="Proteomes" id="UP000325030"/>
    </source>
</evidence>
<dbReference type="EMBL" id="AP018929">
    <property type="protein sequence ID" value="BBG23053.1"/>
    <property type="molecule type" value="Genomic_DNA"/>
</dbReference>
<dbReference type="OrthoDB" id="383805at2157"/>
<organism evidence="2 4">
    <name type="scientific">Sulfuracidifex tepidarius</name>
    <dbReference type="NCBI Taxonomy" id="1294262"/>
    <lineage>
        <taxon>Archaea</taxon>
        <taxon>Thermoproteota</taxon>
        <taxon>Thermoprotei</taxon>
        <taxon>Sulfolobales</taxon>
        <taxon>Sulfolobaceae</taxon>
        <taxon>Sulfuracidifex</taxon>
    </lineage>
</organism>
<reference evidence="4" key="1">
    <citation type="submission" date="2018-09" db="EMBL/GenBank/DDBJ databases">
        <title>Complete Genome Sequencing of Sulfolobus sp. JCM 16834.</title>
        <authorList>
            <person name="Kato S."/>
            <person name="Itoh T."/>
            <person name="Ohkuma M."/>
        </authorList>
    </citation>
    <scope>NUCLEOTIDE SEQUENCE [LARGE SCALE GENOMIC DNA]</scope>
    <source>
        <strain evidence="4">IC-007</strain>
    </source>
</reference>
<accession>A0A510DSA4</accession>
<evidence type="ECO:0000313" key="3">
    <source>
        <dbReference type="Proteomes" id="UP000322983"/>
    </source>
</evidence>
<proteinExistence type="predicted"/>
<name>A0A510DZZ2_9CREN</name>
<protein>
    <submittedName>
        <fullName evidence="2">Uncharacterized protein</fullName>
    </submittedName>
</protein>
<dbReference type="RefSeq" id="WP_054846307.1">
    <property type="nucleotide sequence ID" value="NZ_AP018929.1"/>
</dbReference>
<dbReference type="STRING" id="1294262.GCA_001316085_02237"/>
<gene>
    <name evidence="1" type="ORF">IC006_0337</name>
    <name evidence="2" type="ORF">IC007_0321</name>
</gene>
<evidence type="ECO:0000313" key="2">
    <source>
        <dbReference type="EMBL" id="BBG25816.1"/>
    </source>
</evidence>
<dbReference type="EMBL" id="AP018930">
    <property type="protein sequence ID" value="BBG25816.1"/>
    <property type="molecule type" value="Genomic_DNA"/>
</dbReference>
<sequence length="365" mass="41268">MKVSFLDLGALNIKAGKLDVEENKCEVYTLPVLTLMEMMDVDMEDVQRLFKVYDESEIKGKTKEVLELMSKVVSPFLDSEYVILSGSSLGKDMKLTLENRLLITRHLTKAQVVIYTSDRRFTGPEPTREALVSHKGGVKAIAEHFSSSPVSEMGTSSLAVFSSKGKQEILKLGLFSSLFGMDLSFRLWGHLHLYKETNSLLIDLMQTLSVSSKEYRGIYESTWEKLTKGIPSLRYVKPREDIEERMMTEIYGDTYADSSMVNKPTLRVIFRKFMKEIQNRILEYVVDNSTLDNIDDDSIIVAGYGEDLLSDTLKGVFDVKTLTSLHSVEMSIYASEVGSLVDFLKYKGINVDLKGMKVQVRSDFA</sequence>
<keyword evidence="3" id="KW-1185">Reference proteome</keyword>
<dbReference type="Proteomes" id="UP000322983">
    <property type="component" value="Chromosome"/>
</dbReference>
<dbReference type="GeneID" id="41716816"/>
<dbReference type="Proteomes" id="UP000325030">
    <property type="component" value="Chromosome"/>
</dbReference>
<dbReference type="AlphaFoldDB" id="A0A510DZZ2"/>
<evidence type="ECO:0000313" key="1">
    <source>
        <dbReference type="EMBL" id="BBG23053.1"/>
    </source>
</evidence>